<evidence type="ECO:0000313" key="2">
    <source>
        <dbReference type="Proteomes" id="UP000320055"/>
    </source>
</evidence>
<reference evidence="1 2" key="1">
    <citation type="submission" date="2019-01" db="EMBL/GenBank/DDBJ databases">
        <authorList>
            <person name="Brito A."/>
        </authorList>
    </citation>
    <scope>NUCLEOTIDE SEQUENCE [LARGE SCALE GENOMIC DNA]</scope>
    <source>
        <strain evidence="1">1</strain>
    </source>
</reference>
<dbReference type="Pfam" id="PF21826">
    <property type="entry name" value="DUF6887"/>
    <property type="match status" value="1"/>
</dbReference>
<name>A0A563VN99_9CYAN</name>
<keyword evidence="2" id="KW-1185">Reference proteome</keyword>
<dbReference type="Proteomes" id="UP000320055">
    <property type="component" value="Unassembled WGS sequence"/>
</dbReference>
<accession>A0A563VN99</accession>
<evidence type="ECO:0000313" key="1">
    <source>
        <dbReference type="EMBL" id="VEP12901.1"/>
    </source>
</evidence>
<proteinExistence type="predicted"/>
<gene>
    <name evidence="1" type="ORF">H1P_1700016</name>
</gene>
<dbReference type="AlphaFoldDB" id="A0A563VN99"/>
<organism evidence="1 2">
    <name type="scientific">Hyella patelloides LEGE 07179</name>
    <dbReference type="NCBI Taxonomy" id="945734"/>
    <lineage>
        <taxon>Bacteria</taxon>
        <taxon>Bacillati</taxon>
        <taxon>Cyanobacteriota</taxon>
        <taxon>Cyanophyceae</taxon>
        <taxon>Pleurocapsales</taxon>
        <taxon>Hyellaceae</taxon>
        <taxon>Hyella</taxon>
    </lineage>
</organism>
<dbReference type="EMBL" id="CAACVJ010000080">
    <property type="protein sequence ID" value="VEP12901.1"/>
    <property type="molecule type" value="Genomic_DNA"/>
</dbReference>
<protein>
    <submittedName>
        <fullName evidence="1">Uncharacterized protein</fullName>
    </submittedName>
</protein>
<sequence>MSKSFKEMTNKELRQYMNDHFDDETGELAFMEYSSRLDWKKVPANATPEEEKQIIEDLIAQRTQK</sequence>
<dbReference type="InterPro" id="IPR054053">
    <property type="entry name" value="DUF6887"/>
</dbReference>
<dbReference type="RefSeq" id="WP_144871041.1">
    <property type="nucleotide sequence ID" value="NZ_LR213921.1"/>
</dbReference>